<dbReference type="InterPro" id="IPR050179">
    <property type="entry name" value="Trans_hexapeptide_repeat"/>
</dbReference>
<dbReference type="Pfam" id="PF00132">
    <property type="entry name" value="Hexapep"/>
    <property type="match status" value="3"/>
</dbReference>
<evidence type="ECO:0000256" key="1">
    <source>
        <dbReference type="ARBA" id="ARBA00022605"/>
    </source>
</evidence>
<evidence type="ECO:0000313" key="5">
    <source>
        <dbReference type="EMBL" id="AFA39777.1"/>
    </source>
</evidence>
<dbReference type="PROSITE" id="PS00101">
    <property type="entry name" value="HEXAPEP_TRANSFERASES"/>
    <property type="match status" value="1"/>
</dbReference>
<dbReference type="SUPFAM" id="SSF51161">
    <property type="entry name" value="Trimeric LpxA-like enzymes"/>
    <property type="match status" value="1"/>
</dbReference>
<dbReference type="HOGENOM" id="CLU_051638_9_0_2"/>
<name>H6QCG3_PYROT</name>
<accession>H6QCG3</accession>
<evidence type="ECO:0000313" key="6">
    <source>
        <dbReference type="Proteomes" id="UP000009062"/>
    </source>
</evidence>
<dbReference type="eggNOG" id="arCOG01848">
    <property type="taxonomic scope" value="Archaea"/>
</dbReference>
<dbReference type="PANTHER" id="PTHR43300:SF10">
    <property type="entry name" value="2,3,4,5-TETRAHYDROPYRIDINE-2,6-DICARBOXYLATE N-ACETYLTRANSFERASE"/>
    <property type="match status" value="1"/>
</dbReference>
<dbReference type="EMBL" id="CP003316">
    <property type="protein sequence ID" value="AFA39777.1"/>
    <property type="molecule type" value="Genomic_DNA"/>
</dbReference>
<dbReference type="KEGG" id="pog:Pogu_1750"/>
<evidence type="ECO:0000256" key="4">
    <source>
        <dbReference type="ARBA" id="ARBA00023154"/>
    </source>
</evidence>
<dbReference type="InterPro" id="IPR018357">
    <property type="entry name" value="Hexapep_transf_CS"/>
</dbReference>
<sequence length="228" mass="23969">MGFVSKKAVVQARYVSPDAYIYGPTNIGSGSFVDAAVIGYPTRQKILKGNGPLDELSDGAKIGELVIIRSGVVIYENAEIGDGCEFGHNVLVRELAKIGRGVRIGTNAIVERDVKIGDRAWIQSMVYIPNGTVIEEDVFIGPNAVITNDKYPPSKRLAPVVIRRGAVIGANATLVAGVEIGEGAVVAAGAVVTRDVPPGVVVAGVPARVIGKAEDYLKKRAIYETSGL</sequence>
<protein>
    <submittedName>
        <fullName evidence="5">Acetyltransferase (Isoleucine patch superfamily)</fullName>
    </submittedName>
</protein>
<evidence type="ECO:0000256" key="3">
    <source>
        <dbReference type="ARBA" id="ARBA00022915"/>
    </source>
</evidence>
<gene>
    <name evidence="5" type="ordered locus">Pogu_1750</name>
</gene>
<dbReference type="Gene3D" id="2.160.10.10">
    <property type="entry name" value="Hexapeptide repeat proteins"/>
    <property type="match status" value="1"/>
</dbReference>
<dbReference type="PANTHER" id="PTHR43300">
    <property type="entry name" value="ACETYLTRANSFERASE"/>
    <property type="match status" value="1"/>
</dbReference>
<dbReference type="GO" id="GO:0016740">
    <property type="term" value="F:transferase activity"/>
    <property type="evidence" value="ECO:0007669"/>
    <property type="project" value="UniProtKB-KW"/>
</dbReference>
<organism evidence="5 6">
    <name type="scientific">Pyrobaculum oguniense (strain DSM 13380 / JCM 10595 / TE7)</name>
    <dbReference type="NCBI Taxonomy" id="698757"/>
    <lineage>
        <taxon>Archaea</taxon>
        <taxon>Thermoproteota</taxon>
        <taxon>Thermoprotei</taxon>
        <taxon>Thermoproteales</taxon>
        <taxon>Thermoproteaceae</taxon>
        <taxon>Pyrobaculum</taxon>
    </lineage>
</organism>
<evidence type="ECO:0000256" key="2">
    <source>
        <dbReference type="ARBA" id="ARBA00022679"/>
    </source>
</evidence>
<keyword evidence="1" id="KW-0028">Amino-acid biosynthesis</keyword>
<reference evidence="5 6" key="1">
    <citation type="journal article" date="2012" name="Stand. Genomic Sci.">
        <title>Complete genome sequence of Pyrobaculum oguniense.</title>
        <authorList>
            <person name="Bernick D.L."/>
            <person name="Karplus K."/>
            <person name="Lui L.M."/>
            <person name="Coker J.K."/>
            <person name="Murphy J.N."/>
            <person name="Chan P.P."/>
            <person name="Cozen A.E."/>
            <person name="Lowe T.M."/>
        </authorList>
    </citation>
    <scope>NUCLEOTIDE SEQUENCE [LARGE SCALE GENOMIC DNA]</scope>
    <source>
        <strain evidence="5 6">TE7</strain>
    </source>
</reference>
<dbReference type="InterPro" id="IPR001451">
    <property type="entry name" value="Hexapep"/>
</dbReference>
<dbReference type="InterPro" id="IPR011004">
    <property type="entry name" value="Trimer_LpxA-like_sf"/>
</dbReference>
<proteinExistence type="predicted"/>
<keyword evidence="3" id="KW-0220">Diaminopimelate biosynthesis</keyword>
<dbReference type="AlphaFoldDB" id="H6QCG3"/>
<dbReference type="Proteomes" id="UP000009062">
    <property type="component" value="Chromosome"/>
</dbReference>
<dbReference type="CDD" id="cd03358">
    <property type="entry name" value="LbH_WxcM_N_like"/>
    <property type="match status" value="1"/>
</dbReference>
<keyword evidence="4" id="KW-0457">Lysine biosynthesis</keyword>
<keyword evidence="6" id="KW-1185">Reference proteome</keyword>
<dbReference type="STRING" id="698757.Pogu_1750"/>
<keyword evidence="2" id="KW-0808">Transferase</keyword>